<dbReference type="Proteomes" id="UP000683925">
    <property type="component" value="Unassembled WGS sequence"/>
</dbReference>
<keyword evidence="9" id="KW-1185">Reference proteome</keyword>
<dbReference type="PANTHER" id="PTHR47965:SF12">
    <property type="entry name" value="ASPARTIC PROTEINASE 3-RELATED"/>
    <property type="match status" value="1"/>
</dbReference>
<dbReference type="Pfam" id="PF00026">
    <property type="entry name" value="Asp"/>
    <property type="match status" value="1"/>
</dbReference>
<feature type="transmembrane region" description="Helical" evidence="6">
    <location>
        <begin position="313"/>
        <end position="332"/>
    </location>
</feature>
<sequence length="363" mass="41967">MIIFLITSVFASHIYPIAQNPKTFAFQLAYQQGSLTLDLNSQLTFMKLKGEEVKCNSSPFGDEIECSSCTPNCVIGDGNLMQSDVNLTNVLQEDQTEQMLYVSTDQEEILGLGQQRGSSKTPQNPFLSNIFHVCLGYDKGFISKEFKNPYKYQINYKSNSSSKYQVDLKLIKIQNQTIVNLTGKVTYVDSRDPYILLPEENYQKIITYFSKFQVVEESHTLIVKNQSLTLPDIEFIFDDDDEKIIMEPEAYILKLSNDTQILRFNRSKLNRTELGLPFLAQKLMTIDQNTEKFYFSDFNCQDQFQQIQLEIGYFKQILLPTLLICLVFYCILTQKAKAYKQSKANESYELTKLKQEIEDEEEI</sequence>
<evidence type="ECO:0000259" key="7">
    <source>
        <dbReference type="Pfam" id="PF00026"/>
    </source>
</evidence>
<comment type="caution">
    <text evidence="8">The sequence shown here is derived from an EMBL/GenBank/DDBJ whole genome shotgun (WGS) entry which is preliminary data.</text>
</comment>
<name>A0A8S1YJW1_PAROT</name>
<dbReference type="GO" id="GO:0006508">
    <property type="term" value="P:proteolysis"/>
    <property type="evidence" value="ECO:0007669"/>
    <property type="project" value="UniProtKB-KW"/>
</dbReference>
<proteinExistence type="predicted"/>
<evidence type="ECO:0000256" key="6">
    <source>
        <dbReference type="SAM" id="Phobius"/>
    </source>
</evidence>
<dbReference type="OrthoDB" id="293175at2759"/>
<evidence type="ECO:0000313" key="9">
    <source>
        <dbReference type="Proteomes" id="UP000683925"/>
    </source>
</evidence>
<dbReference type="AlphaFoldDB" id="A0A8S1YJW1"/>
<keyword evidence="2" id="KW-0732">Signal</keyword>
<evidence type="ECO:0000256" key="1">
    <source>
        <dbReference type="ARBA" id="ARBA00022670"/>
    </source>
</evidence>
<keyword evidence="1" id="KW-0645">Protease</keyword>
<dbReference type="EMBL" id="CAJJDP010000156">
    <property type="protein sequence ID" value="CAD8211354.1"/>
    <property type="molecule type" value="Genomic_DNA"/>
</dbReference>
<evidence type="ECO:0000313" key="8">
    <source>
        <dbReference type="EMBL" id="CAD8211354.1"/>
    </source>
</evidence>
<keyword evidence="6" id="KW-0472">Membrane</keyword>
<keyword evidence="5" id="KW-0865">Zymogen</keyword>
<dbReference type="GO" id="GO:0004190">
    <property type="term" value="F:aspartic-type endopeptidase activity"/>
    <property type="evidence" value="ECO:0007669"/>
    <property type="project" value="UniProtKB-KW"/>
</dbReference>
<organism evidence="8 9">
    <name type="scientific">Paramecium octaurelia</name>
    <dbReference type="NCBI Taxonomy" id="43137"/>
    <lineage>
        <taxon>Eukaryota</taxon>
        <taxon>Sar</taxon>
        <taxon>Alveolata</taxon>
        <taxon>Ciliophora</taxon>
        <taxon>Intramacronucleata</taxon>
        <taxon>Oligohymenophorea</taxon>
        <taxon>Peniculida</taxon>
        <taxon>Parameciidae</taxon>
        <taxon>Paramecium</taxon>
    </lineage>
</organism>
<evidence type="ECO:0000256" key="2">
    <source>
        <dbReference type="ARBA" id="ARBA00022729"/>
    </source>
</evidence>
<dbReference type="OMA" id="EFKNPYK"/>
<protein>
    <recommendedName>
        <fullName evidence="7">Peptidase A1 domain-containing protein</fullName>
    </recommendedName>
</protein>
<dbReference type="PANTHER" id="PTHR47965">
    <property type="entry name" value="ASPARTYL PROTEASE-RELATED"/>
    <property type="match status" value="1"/>
</dbReference>
<dbReference type="InterPro" id="IPR033121">
    <property type="entry name" value="PEPTIDASE_A1"/>
</dbReference>
<keyword evidence="3" id="KW-0064">Aspartyl protease</keyword>
<gene>
    <name evidence="8" type="ORF">POCTA_138.1.T1540026</name>
</gene>
<evidence type="ECO:0000256" key="5">
    <source>
        <dbReference type="ARBA" id="ARBA00023145"/>
    </source>
</evidence>
<feature type="domain" description="Peptidase A1" evidence="7">
    <location>
        <begin position="159"/>
        <end position="295"/>
    </location>
</feature>
<accession>A0A8S1YJW1</accession>
<dbReference type="InterPro" id="IPR001461">
    <property type="entry name" value="Aspartic_peptidase_A1"/>
</dbReference>
<keyword evidence="6" id="KW-0812">Transmembrane</keyword>
<evidence type="ECO:0000256" key="4">
    <source>
        <dbReference type="ARBA" id="ARBA00022801"/>
    </source>
</evidence>
<keyword evidence="4" id="KW-0378">Hydrolase</keyword>
<reference evidence="8" key="1">
    <citation type="submission" date="2021-01" db="EMBL/GenBank/DDBJ databases">
        <authorList>
            <consortium name="Genoscope - CEA"/>
            <person name="William W."/>
        </authorList>
    </citation>
    <scope>NUCLEOTIDE SEQUENCE</scope>
</reference>
<keyword evidence="6" id="KW-1133">Transmembrane helix</keyword>
<evidence type="ECO:0000256" key="3">
    <source>
        <dbReference type="ARBA" id="ARBA00022750"/>
    </source>
</evidence>